<evidence type="ECO:0000313" key="2">
    <source>
        <dbReference type="EMBL" id="NEU04043.1"/>
    </source>
</evidence>
<proteinExistence type="predicted"/>
<dbReference type="Proteomes" id="UP000481872">
    <property type="component" value="Unassembled WGS sequence"/>
</dbReference>
<protein>
    <submittedName>
        <fullName evidence="2">Uncharacterized protein</fullName>
    </submittedName>
</protein>
<evidence type="ECO:0000313" key="3">
    <source>
        <dbReference type="Proteomes" id="UP000481872"/>
    </source>
</evidence>
<gene>
    <name evidence="2" type="ORF">G3M99_04070</name>
</gene>
<reference evidence="2 3" key="1">
    <citation type="submission" date="2020-02" db="EMBL/GenBank/DDBJ databases">
        <title>Genome assembly of a novel Clostridium senegalense strain.</title>
        <authorList>
            <person name="Gupta T.B."/>
            <person name="Jauregui R."/>
            <person name="Maclean P."/>
            <person name="Nawarathana A."/>
            <person name="Brightwell G."/>
        </authorList>
    </citation>
    <scope>NUCLEOTIDE SEQUENCE [LARGE SCALE GENOMIC DNA]</scope>
    <source>
        <strain evidence="2 3">AGRFS4</strain>
    </source>
</reference>
<keyword evidence="3" id="KW-1185">Reference proteome</keyword>
<name>A0A6M0H1S5_9CLOT</name>
<sequence>MKNTYEKLILIFNNSGEKINVGEMLKKESKYYFKYNIEGVNKAKEFGFEALSNFPRINAKYFKEELFTEFKERLAAEHLNDEEIFDLLKKTGGKLAEDNLEFVSEDKNEEEEIEEKTEEKTEE</sequence>
<comment type="caution">
    <text evidence="2">The sequence shown here is derived from an EMBL/GenBank/DDBJ whole genome shotgun (WGS) entry which is preliminary data.</text>
</comment>
<organism evidence="2 3">
    <name type="scientific">Clostridium senegalense</name>
    <dbReference type="NCBI Taxonomy" id="1465809"/>
    <lineage>
        <taxon>Bacteria</taxon>
        <taxon>Bacillati</taxon>
        <taxon>Bacillota</taxon>
        <taxon>Clostridia</taxon>
        <taxon>Eubacteriales</taxon>
        <taxon>Clostridiaceae</taxon>
        <taxon>Clostridium</taxon>
    </lineage>
</organism>
<dbReference type="AlphaFoldDB" id="A0A6M0H1S5"/>
<dbReference type="EMBL" id="JAAGPU010000004">
    <property type="protein sequence ID" value="NEU04043.1"/>
    <property type="molecule type" value="Genomic_DNA"/>
</dbReference>
<evidence type="ECO:0000256" key="1">
    <source>
        <dbReference type="SAM" id="MobiDB-lite"/>
    </source>
</evidence>
<feature type="region of interest" description="Disordered" evidence="1">
    <location>
        <begin position="100"/>
        <end position="123"/>
    </location>
</feature>
<feature type="compositionally biased region" description="Acidic residues" evidence="1">
    <location>
        <begin position="107"/>
        <end position="116"/>
    </location>
</feature>
<dbReference type="RefSeq" id="WP_199869281.1">
    <property type="nucleotide sequence ID" value="NZ_JAAGPU010000004.1"/>
</dbReference>
<accession>A0A6M0H1S5</accession>